<keyword evidence="3" id="KW-1185">Reference proteome</keyword>
<dbReference type="AlphaFoldDB" id="V5SAF0"/>
<dbReference type="InterPro" id="IPR028098">
    <property type="entry name" value="Glyco_trans_4-like_N"/>
</dbReference>
<reference evidence="2" key="1">
    <citation type="journal article" date="2014" name="Genome Announc.">
        <title>Complete Genome Sequence of Hyphomicrobium nitrativorans Strain NL23, a Denitrifying Bacterium Isolated from Biofilm of a Methanol-Fed Denitrification System Treating Seawater at the Montreal Biodome.</title>
        <authorList>
            <person name="Martineau C."/>
            <person name="Villeneuve C."/>
            <person name="Mauffrey F."/>
            <person name="Villemur R."/>
        </authorList>
    </citation>
    <scope>NUCLEOTIDE SEQUENCE [LARGE SCALE GENOMIC DNA]</scope>
    <source>
        <strain evidence="2">NL23</strain>
    </source>
</reference>
<evidence type="ECO:0000313" key="3">
    <source>
        <dbReference type="Proteomes" id="UP000018542"/>
    </source>
</evidence>
<protein>
    <submittedName>
        <fullName evidence="2">Glycosyl transferase</fullName>
    </submittedName>
</protein>
<dbReference type="SUPFAM" id="SSF53756">
    <property type="entry name" value="UDP-Glycosyltransferase/glycogen phosphorylase"/>
    <property type="match status" value="1"/>
</dbReference>
<dbReference type="GO" id="GO:0016757">
    <property type="term" value="F:glycosyltransferase activity"/>
    <property type="evidence" value="ECO:0007669"/>
    <property type="project" value="UniProtKB-ARBA"/>
</dbReference>
<dbReference type="Pfam" id="PF13579">
    <property type="entry name" value="Glyco_trans_4_4"/>
    <property type="match status" value="1"/>
</dbReference>
<dbReference type="RefSeq" id="WP_023785527.1">
    <property type="nucleotide sequence ID" value="NC_022997.1"/>
</dbReference>
<dbReference type="STRING" id="1029756.W911_00380"/>
<dbReference type="PATRIC" id="fig|1029756.8.peg.84"/>
<feature type="domain" description="Glycosyltransferase subfamily 4-like N-terminal" evidence="1">
    <location>
        <begin position="19"/>
        <end position="202"/>
    </location>
</feature>
<dbReference type="PANTHER" id="PTHR12526:SF622">
    <property type="entry name" value="GLYCOSYLTRANSFERASE (GROUP I)"/>
    <property type="match status" value="1"/>
</dbReference>
<dbReference type="PANTHER" id="PTHR12526">
    <property type="entry name" value="GLYCOSYLTRANSFERASE"/>
    <property type="match status" value="1"/>
</dbReference>
<dbReference type="HOGENOM" id="CLU_009583_11_2_5"/>
<dbReference type="Pfam" id="PF13692">
    <property type="entry name" value="Glyco_trans_1_4"/>
    <property type="match status" value="1"/>
</dbReference>
<proteinExistence type="predicted"/>
<keyword evidence="2" id="KW-0808">Transferase</keyword>
<sequence length="408" mass="44213">MRHVWILNHYAEEPRGTGGTRHFSLARHLPASGWRATIIAASTSHGSGRQRLDEGEASRAETIDGVDFLWLRARSYSGNGADRVLNMMDYTRAVLRQDNLRDLVPPDAVIGSSVHPLAAWAGRRLARHYRVPFLFEVRDLWPQTLIDMGRLAPRHPAAIALRMLERSLYASAARIIVLLPGARDYIEPLGIPADRVVWIPNGVDLEGHPPPADVPSSGPFTLMYLGAHGKANALDTLIAAMGIVGADPAGERIVLRLIGHGPEKEKLKASAERLGLKSVRFEPPVAKADIPVRASEADAFVISVKDIPGLYRFGISMNKIFDYLAAGRPTIIAADASNNPIAEAGAGFTVPPENPEALAAAILELASLPRARREEMALAGRAHVEANYAMDRLARRLAQALDASVGQP</sequence>
<dbReference type="EMBL" id="CP006912">
    <property type="protein sequence ID" value="AHB47200.1"/>
    <property type="molecule type" value="Genomic_DNA"/>
</dbReference>
<dbReference type="OrthoDB" id="185319at2"/>
<evidence type="ECO:0000259" key="1">
    <source>
        <dbReference type="Pfam" id="PF13579"/>
    </source>
</evidence>
<dbReference type="KEGG" id="hni:W911_00380"/>
<dbReference type="CDD" id="cd03794">
    <property type="entry name" value="GT4_WbuB-like"/>
    <property type="match status" value="1"/>
</dbReference>
<gene>
    <name evidence="2" type="ORF">W911_00380</name>
</gene>
<dbReference type="Proteomes" id="UP000018542">
    <property type="component" value="Chromosome"/>
</dbReference>
<organism evidence="2 3">
    <name type="scientific">Hyphomicrobium nitrativorans NL23</name>
    <dbReference type="NCBI Taxonomy" id="1029756"/>
    <lineage>
        <taxon>Bacteria</taxon>
        <taxon>Pseudomonadati</taxon>
        <taxon>Pseudomonadota</taxon>
        <taxon>Alphaproteobacteria</taxon>
        <taxon>Hyphomicrobiales</taxon>
        <taxon>Hyphomicrobiaceae</taxon>
        <taxon>Hyphomicrobium</taxon>
    </lineage>
</organism>
<evidence type="ECO:0000313" key="2">
    <source>
        <dbReference type="EMBL" id="AHB47200.1"/>
    </source>
</evidence>
<name>V5SAF0_9HYPH</name>
<accession>V5SAF0</accession>
<dbReference type="Gene3D" id="3.40.50.2000">
    <property type="entry name" value="Glycogen Phosphorylase B"/>
    <property type="match status" value="2"/>
</dbReference>